<evidence type="ECO:0000313" key="1">
    <source>
        <dbReference type="EMBL" id="KAI9920015.1"/>
    </source>
</evidence>
<protein>
    <submittedName>
        <fullName evidence="1">Uncharacterized protein</fullName>
    </submittedName>
</protein>
<keyword evidence="2" id="KW-1185">Reference proteome</keyword>
<organism evidence="1 2">
    <name type="scientific">Peronosclerospora sorghi</name>
    <dbReference type="NCBI Taxonomy" id="230839"/>
    <lineage>
        <taxon>Eukaryota</taxon>
        <taxon>Sar</taxon>
        <taxon>Stramenopiles</taxon>
        <taxon>Oomycota</taxon>
        <taxon>Peronosporomycetes</taxon>
        <taxon>Peronosporales</taxon>
        <taxon>Peronosporaceae</taxon>
        <taxon>Peronosclerospora</taxon>
    </lineage>
</organism>
<sequence>MAQVLQHQRVVLDKFSSGWSTVEMRVEGISMPTYHGHVGDPLQVFLQQVKLYFSAKNIDVQESTNQGRLIAMAAANLKGQAAAWFTFNQDQFTNLNELADARQAEFIPPDLQERLNCRRKNLCFRCKKLGHRMNYCHVKSSRGRRKDGPRRVVNSVRIRTPSLDESKMDESMSLRNYTMNMARLESQASMELENRLIRKKVLVNGRERIALIDCSANHNLIRPGIVDDPGTEHVASLERFDGHIRRNMRLRAVHATVEMDVRMFDSISLTEYRLPVTHDLILAKPWMTRFIPAIDWQTHVITVSSMKVLDTMDDRLKDCDLPWDGNSDNHLATQAIQYYLYHVNVTAINDQKDESPEVSRLLDEYRDVFPDELPVGLPPERCVEFELNMKPDARPSTRAPFRLSKTEQDAIQLFVEDLLSKEWTEISDSPWVSNVFGAPKRDPRTGKMQSRAEWIRSGDPTSPIRWVVDYRYLNIQTLIPKIPLPNIEQLFNQMAHARVFSVIDLAQGYHQMRVKPATRPYTAFRTGVRHTDGAWHPWVWLVCPVFGPGS</sequence>
<evidence type="ECO:0000313" key="2">
    <source>
        <dbReference type="Proteomes" id="UP001163321"/>
    </source>
</evidence>
<dbReference type="Proteomes" id="UP001163321">
    <property type="component" value="Chromosome 10"/>
</dbReference>
<comment type="caution">
    <text evidence="1">The sequence shown here is derived from an EMBL/GenBank/DDBJ whole genome shotgun (WGS) entry which is preliminary data.</text>
</comment>
<reference evidence="1 2" key="1">
    <citation type="journal article" date="2022" name="bioRxiv">
        <title>The genome of the oomycete Peronosclerospora sorghi, a cosmopolitan pathogen of maize and sorghum, is inflated with dispersed pseudogenes.</title>
        <authorList>
            <person name="Fletcher K."/>
            <person name="Martin F."/>
            <person name="Isakeit T."/>
            <person name="Cavanaugh K."/>
            <person name="Magill C."/>
            <person name="Michelmore R."/>
        </authorList>
    </citation>
    <scope>NUCLEOTIDE SEQUENCE [LARGE SCALE GENOMIC DNA]</scope>
    <source>
        <strain evidence="1">P6</strain>
    </source>
</reference>
<accession>A0ACC0WPQ3</accession>
<name>A0ACC0WPQ3_9STRA</name>
<dbReference type="EMBL" id="CM047589">
    <property type="protein sequence ID" value="KAI9920015.1"/>
    <property type="molecule type" value="Genomic_DNA"/>
</dbReference>
<proteinExistence type="predicted"/>
<gene>
    <name evidence="1" type="ORF">PsorP6_015880</name>
</gene>